<protein>
    <recommendedName>
        <fullName evidence="3">C2H2-type domain-containing protein</fullName>
    </recommendedName>
</protein>
<evidence type="ECO:0000313" key="4">
    <source>
        <dbReference type="EMBL" id="KAJ9155513.1"/>
    </source>
</evidence>
<evidence type="ECO:0000256" key="1">
    <source>
        <dbReference type="PROSITE-ProRule" id="PRU00042"/>
    </source>
</evidence>
<organism evidence="4 5">
    <name type="scientific">Pleurostoma richardsiae</name>
    <dbReference type="NCBI Taxonomy" id="41990"/>
    <lineage>
        <taxon>Eukaryota</taxon>
        <taxon>Fungi</taxon>
        <taxon>Dikarya</taxon>
        <taxon>Ascomycota</taxon>
        <taxon>Pezizomycotina</taxon>
        <taxon>Sordariomycetes</taxon>
        <taxon>Sordariomycetidae</taxon>
        <taxon>Calosphaeriales</taxon>
        <taxon>Pleurostomataceae</taxon>
        <taxon>Pleurostoma</taxon>
    </lineage>
</organism>
<dbReference type="InterPro" id="IPR013087">
    <property type="entry name" value="Znf_C2H2_type"/>
</dbReference>
<reference evidence="4" key="1">
    <citation type="submission" date="2022-07" db="EMBL/GenBank/DDBJ databases">
        <title>Fungi with potential for degradation of polypropylene.</title>
        <authorList>
            <person name="Gostincar C."/>
        </authorList>
    </citation>
    <scope>NUCLEOTIDE SEQUENCE</scope>
    <source>
        <strain evidence="4">EXF-13308</strain>
    </source>
</reference>
<evidence type="ECO:0000313" key="5">
    <source>
        <dbReference type="Proteomes" id="UP001174694"/>
    </source>
</evidence>
<dbReference type="EMBL" id="JANBVO010000003">
    <property type="protein sequence ID" value="KAJ9155513.1"/>
    <property type="molecule type" value="Genomic_DNA"/>
</dbReference>
<keyword evidence="1" id="KW-0479">Metal-binding</keyword>
<feature type="domain" description="C2H2-type" evidence="3">
    <location>
        <begin position="59"/>
        <end position="90"/>
    </location>
</feature>
<comment type="caution">
    <text evidence="4">The sequence shown here is derived from an EMBL/GenBank/DDBJ whole genome shotgun (WGS) entry which is preliminary data.</text>
</comment>
<accession>A0AA38VW57</accession>
<feature type="region of interest" description="Disordered" evidence="2">
    <location>
        <begin position="227"/>
        <end position="260"/>
    </location>
</feature>
<dbReference type="Proteomes" id="UP001174694">
    <property type="component" value="Unassembled WGS sequence"/>
</dbReference>
<keyword evidence="5" id="KW-1185">Reference proteome</keyword>
<dbReference type="PROSITE" id="PS50157">
    <property type="entry name" value="ZINC_FINGER_C2H2_2"/>
    <property type="match status" value="1"/>
</dbReference>
<name>A0AA38VW57_9PEZI</name>
<sequence>MAQMQQPPYHFAGYGPTANLGAAAMLNYIEETPQAAGSFVAREQNGEPMQSRELDPREFKCNWGECSKSYKNLKHLNAHIRANCHGPVRTTSEFQEQIRRRDQQQSVATTAGTPILGTIPDTAPHGLTPRAHATSANDRTSVAKLAQAAAEAAALRVFREAEQKDVAERTATPEDGNQGNLDAINNLQQDLDQARHVLKTLVKQGNTAQEHKRIALNAAAKAKQARAAAEERASRAEQATIEAEERASRAEQAREAAEERASRLEQARAAAEERVSRAEGERAEAWELATQREREIHEALQRVESTKKDKATAEHNQTWAVERFRDAEEQIRKLKQALAEVVAKNRRAEEAANERITELEKKVQQAEQITAASSLPEPAESGRPKKRRRIETAPSVQEKRDEISNAGTEGRLQALRRQLDTAVSGWQDEEGERFIQFEIQDGTVLVRNVTEVDLAENTQRSVIKCVLRGKQKAVSIIQVHSVLCKLSGKNFTIEELDALTASLEIREFQCISQRQYKTLFDAEARLKHVGLYRWEDLWAILNDALPKYCQIPTSITVMVK</sequence>
<dbReference type="GO" id="GO:0008270">
    <property type="term" value="F:zinc ion binding"/>
    <property type="evidence" value="ECO:0007669"/>
    <property type="project" value="UniProtKB-KW"/>
</dbReference>
<evidence type="ECO:0000256" key="2">
    <source>
        <dbReference type="SAM" id="MobiDB-lite"/>
    </source>
</evidence>
<dbReference type="PROSITE" id="PS00028">
    <property type="entry name" value="ZINC_FINGER_C2H2_1"/>
    <property type="match status" value="1"/>
</dbReference>
<gene>
    <name evidence="4" type="ORF">NKR23_g2134</name>
</gene>
<proteinExistence type="predicted"/>
<dbReference type="Gene3D" id="3.30.160.60">
    <property type="entry name" value="Classic Zinc Finger"/>
    <property type="match status" value="1"/>
</dbReference>
<keyword evidence="1" id="KW-0863">Zinc-finger</keyword>
<feature type="region of interest" description="Disordered" evidence="2">
    <location>
        <begin position="362"/>
        <end position="407"/>
    </location>
</feature>
<keyword evidence="1" id="KW-0862">Zinc</keyword>
<evidence type="ECO:0000259" key="3">
    <source>
        <dbReference type="PROSITE" id="PS50157"/>
    </source>
</evidence>
<feature type="compositionally biased region" description="Basic and acidic residues" evidence="2">
    <location>
        <begin position="243"/>
        <end position="260"/>
    </location>
</feature>
<dbReference type="AlphaFoldDB" id="A0AA38VW57"/>